<evidence type="ECO:0000313" key="1">
    <source>
        <dbReference type="EMBL" id="MBP2073060.1"/>
    </source>
</evidence>
<gene>
    <name evidence="1" type="ORF">J2Z80_002612</name>
</gene>
<dbReference type="EMBL" id="JAGGLT010000033">
    <property type="protein sequence ID" value="MBP2073060.1"/>
    <property type="molecule type" value="Genomic_DNA"/>
</dbReference>
<protein>
    <submittedName>
        <fullName evidence="1">Uncharacterized protein</fullName>
    </submittedName>
</protein>
<proteinExistence type="predicted"/>
<dbReference type="Proteomes" id="UP001166402">
    <property type="component" value="Unassembled WGS sequence"/>
</dbReference>
<name>A0ABS4NJ36_9THEO</name>
<accession>A0ABS4NJ36</accession>
<sequence>MRKMIYVLSFIAVVLFVIIAFDLSNVNTQKDTESTNVDNMPAKTIKLKYGHIDVSRDNINISESKLDSDGFSRIEVYDKDNGKFIEAYGVKEEPLNVSGFTNKASKVTIYKERKDYPAVVRLYVVLTVCSDSLRQIKSIDKTYWEKADDGDWQLKNPHAAAISTTGVFPSKEIEASGTATIEMKANIFTVGLLNKSGFNVFQSGENGYYLRKTVELGFRYSLD</sequence>
<keyword evidence="2" id="KW-1185">Reference proteome</keyword>
<comment type="caution">
    <text evidence="1">The sequence shown here is derived from an EMBL/GenBank/DDBJ whole genome shotgun (WGS) entry which is preliminary data.</text>
</comment>
<evidence type="ECO:0000313" key="2">
    <source>
        <dbReference type="Proteomes" id="UP001166402"/>
    </source>
</evidence>
<reference evidence="1" key="1">
    <citation type="submission" date="2021-03" db="EMBL/GenBank/DDBJ databases">
        <title>Genomic Encyclopedia of Type Strains, Phase IV (KMG-IV): sequencing the most valuable type-strain genomes for metagenomic binning, comparative biology and taxonomic classification.</title>
        <authorList>
            <person name="Goeker M."/>
        </authorList>
    </citation>
    <scope>NUCLEOTIDE SEQUENCE</scope>
    <source>
        <strain evidence="1">DSM 101588</strain>
    </source>
</reference>
<organism evidence="1 2">
    <name type="scientific">Thermoanaerobacterium butyriciformans</name>
    <dbReference type="NCBI Taxonomy" id="1702242"/>
    <lineage>
        <taxon>Bacteria</taxon>
        <taxon>Bacillati</taxon>
        <taxon>Bacillota</taxon>
        <taxon>Clostridia</taxon>
        <taxon>Thermoanaerobacterales</taxon>
        <taxon>Thermoanaerobacteraceae</taxon>
        <taxon>Thermoanaerobacterium</taxon>
    </lineage>
</organism>